<protein>
    <submittedName>
        <fullName evidence="2">Serine/threonine protein phosphatase</fullName>
    </submittedName>
</protein>
<evidence type="ECO:0000259" key="1">
    <source>
        <dbReference type="Pfam" id="PF00149"/>
    </source>
</evidence>
<dbReference type="PANTHER" id="PTHR42850:SF4">
    <property type="entry name" value="ZINC-DEPENDENT ENDOPOLYPHOSPHATASE"/>
    <property type="match status" value="1"/>
</dbReference>
<dbReference type="SUPFAM" id="SSF56300">
    <property type="entry name" value="Metallo-dependent phosphatases"/>
    <property type="match status" value="1"/>
</dbReference>
<dbReference type="InterPro" id="IPR006186">
    <property type="entry name" value="Ser/Thr-sp_prot-phosphatase"/>
</dbReference>
<feature type="domain" description="Calcineurin-like phosphoesterase" evidence="1">
    <location>
        <begin position="5"/>
        <end position="158"/>
    </location>
</feature>
<dbReference type="GO" id="GO:0016791">
    <property type="term" value="F:phosphatase activity"/>
    <property type="evidence" value="ECO:0007669"/>
    <property type="project" value="TreeGrafter"/>
</dbReference>
<reference evidence="2 3" key="1">
    <citation type="submission" date="2017-03" db="EMBL/GenBank/DDBJ databases">
        <title>Genomic and clinical evidence uncovers the enterohepatic species Helicobacter valdiviensis as a potential human intestinal pathogen.</title>
        <authorList>
            <person name="Fresia P."/>
            <person name="Jara R."/>
            <person name="Sierra R."/>
            <person name="Ferres I."/>
            <person name="Greif G."/>
            <person name="Iraola G."/>
            <person name="Collado L."/>
        </authorList>
    </citation>
    <scope>NUCLEOTIDE SEQUENCE [LARGE SCALE GENOMIC DNA]</scope>
    <source>
        <strain evidence="2 3">WBE14</strain>
    </source>
</reference>
<dbReference type="EMBL" id="NBIU01000005">
    <property type="protein sequence ID" value="PZT48600.1"/>
    <property type="molecule type" value="Genomic_DNA"/>
</dbReference>
<keyword evidence="3" id="KW-1185">Reference proteome</keyword>
<dbReference type="Pfam" id="PF00149">
    <property type="entry name" value="Metallophos"/>
    <property type="match status" value="1"/>
</dbReference>
<gene>
    <name evidence="2" type="ORF">B6S12_02870</name>
</gene>
<organism evidence="2 3">
    <name type="scientific">Helicobacter valdiviensis</name>
    <dbReference type="NCBI Taxonomy" id="1458358"/>
    <lineage>
        <taxon>Bacteria</taxon>
        <taxon>Pseudomonadati</taxon>
        <taxon>Campylobacterota</taxon>
        <taxon>Epsilonproteobacteria</taxon>
        <taxon>Campylobacterales</taxon>
        <taxon>Helicobacteraceae</taxon>
        <taxon>Helicobacter</taxon>
    </lineage>
</organism>
<evidence type="ECO:0000313" key="3">
    <source>
        <dbReference type="Proteomes" id="UP000249746"/>
    </source>
</evidence>
<dbReference type="InterPro" id="IPR004843">
    <property type="entry name" value="Calcineurin-like_PHP"/>
</dbReference>
<accession>A0A2W6NIA5</accession>
<proteinExistence type="predicted"/>
<dbReference type="OrthoDB" id="9807890at2"/>
<dbReference type="Proteomes" id="UP000249746">
    <property type="component" value="Unassembled WGS sequence"/>
</dbReference>
<name>A0A2W6NIA5_9HELI</name>
<comment type="caution">
    <text evidence="2">The sequence shown here is derived from an EMBL/GenBank/DDBJ whole genome shotgun (WGS) entry which is preliminary data.</text>
</comment>
<dbReference type="GO" id="GO:0005737">
    <property type="term" value="C:cytoplasm"/>
    <property type="evidence" value="ECO:0007669"/>
    <property type="project" value="TreeGrafter"/>
</dbReference>
<dbReference type="PANTHER" id="PTHR42850">
    <property type="entry name" value="METALLOPHOSPHOESTERASE"/>
    <property type="match status" value="1"/>
</dbReference>
<dbReference type="AlphaFoldDB" id="A0A2W6NIA5"/>
<dbReference type="Gene3D" id="3.60.21.10">
    <property type="match status" value="1"/>
</dbReference>
<dbReference type="InterPro" id="IPR029052">
    <property type="entry name" value="Metallo-depent_PP-like"/>
</dbReference>
<dbReference type="InterPro" id="IPR050126">
    <property type="entry name" value="Ap4A_hydrolase"/>
</dbReference>
<dbReference type="RefSeq" id="WP_111229321.1">
    <property type="nucleotide sequence ID" value="NZ_NBIU01000005.1"/>
</dbReference>
<sequence>MQKEPFYVIGDVHGCFDTLCALIEKLPKKWDSKLIFTGDLIDRGTKSCEVIDLVIQNNYACVLGNHEELMLEYYHAIPQKGYNKIWISNGGYETMESYKNKGGLHKIHEHLDWLLTLPRFLLLEHPCENGFNPFITHGFGLPFFKEREEKQSELTWNRLKMHNIEKECKKDYGVFNIFGHDVQNQVLLTKNFAAIDTGCVYFKKLDNASLSALEWPSKKIYSQKYCG</sequence>
<dbReference type="PRINTS" id="PR00114">
    <property type="entry name" value="STPHPHTASE"/>
</dbReference>
<evidence type="ECO:0000313" key="2">
    <source>
        <dbReference type="EMBL" id="PZT48600.1"/>
    </source>
</evidence>